<keyword evidence="3" id="KW-1003">Cell membrane</keyword>
<comment type="caution">
    <text evidence="9">The sequence shown here is derived from an EMBL/GenBank/DDBJ whole genome shotgun (WGS) entry which is preliminary data.</text>
</comment>
<feature type="transmembrane region" description="Helical" evidence="7">
    <location>
        <begin position="13"/>
        <end position="34"/>
    </location>
</feature>
<comment type="similarity">
    <text evidence="2">Belongs to the MgtC/SapB family.</text>
</comment>
<evidence type="ECO:0000259" key="8">
    <source>
        <dbReference type="Pfam" id="PF02308"/>
    </source>
</evidence>
<comment type="subcellular location">
    <subcellularLocation>
        <location evidence="1">Cell membrane</location>
        <topology evidence="1">Multi-pass membrane protein</topology>
    </subcellularLocation>
</comment>
<dbReference type="STRING" id="588581.Cpap_1965"/>
<feature type="domain" description="MgtC/SapB/SrpB/YhiD N-terminal" evidence="8">
    <location>
        <begin position="21"/>
        <end position="146"/>
    </location>
</feature>
<keyword evidence="6 7" id="KW-0472">Membrane</keyword>
<dbReference type="PANTHER" id="PTHR33778">
    <property type="entry name" value="PROTEIN MGTC"/>
    <property type="match status" value="1"/>
</dbReference>
<feature type="transmembrane region" description="Helical" evidence="7">
    <location>
        <begin position="46"/>
        <end position="66"/>
    </location>
</feature>
<dbReference type="Pfam" id="PF02308">
    <property type="entry name" value="MgtC"/>
    <property type="match status" value="1"/>
</dbReference>
<dbReference type="PANTHER" id="PTHR33778:SF1">
    <property type="entry name" value="MAGNESIUM TRANSPORTER YHID-RELATED"/>
    <property type="match status" value="1"/>
</dbReference>
<keyword evidence="10" id="KW-1185">Reference proteome</keyword>
<dbReference type="EMBL" id="ACXX02000008">
    <property type="protein sequence ID" value="EGD47382.1"/>
    <property type="molecule type" value="Genomic_DNA"/>
</dbReference>
<dbReference type="RefSeq" id="WP_004619818.1">
    <property type="nucleotide sequence ID" value="NZ_ACXX02000008.1"/>
</dbReference>
<dbReference type="eggNOG" id="COG1285">
    <property type="taxonomic scope" value="Bacteria"/>
</dbReference>
<evidence type="ECO:0000256" key="1">
    <source>
        <dbReference type="ARBA" id="ARBA00004651"/>
    </source>
</evidence>
<feature type="transmembrane region" description="Helical" evidence="7">
    <location>
        <begin position="111"/>
        <end position="143"/>
    </location>
</feature>
<name>F1TDT6_9FIRM</name>
<dbReference type="Proteomes" id="UP000003860">
    <property type="component" value="Unassembled WGS sequence"/>
</dbReference>
<evidence type="ECO:0000256" key="7">
    <source>
        <dbReference type="SAM" id="Phobius"/>
    </source>
</evidence>
<sequence>MWIISWFNSNAEFYLSMIIRLALACMLGGIIGFEREHVHRPAGFRTHILVCVGSALVMITSEYIYYHFSSHVNTDPARLGAQVISGIGFLGAGTIIKEGISVKGLTTAASLWAVSCVGIAVGIGFYGGAFIATAFIFLTLGVAKKTQGRMNVKKSTRLYVHTQIKKGEVNELSKIIEEMGGQLIKTDFISSERDGEMILRFTLAPGMQASVAEIIEAILCNGTVRRVYEEV</sequence>
<keyword evidence="4 7" id="KW-0812">Transmembrane</keyword>
<accession>F1TDT6</accession>
<dbReference type="OrthoDB" id="9811198at2"/>
<proteinExistence type="inferred from homology"/>
<evidence type="ECO:0000256" key="6">
    <source>
        <dbReference type="ARBA" id="ARBA00023136"/>
    </source>
</evidence>
<evidence type="ECO:0000256" key="2">
    <source>
        <dbReference type="ARBA" id="ARBA00009298"/>
    </source>
</evidence>
<evidence type="ECO:0000256" key="3">
    <source>
        <dbReference type="ARBA" id="ARBA00022475"/>
    </source>
</evidence>
<dbReference type="PRINTS" id="PR01837">
    <property type="entry name" value="MGTCSAPBPROT"/>
</dbReference>
<protein>
    <submittedName>
        <fullName evidence="9">MgtC/SapB transporter</fullName>
    </submittedName>
</protein>
<dbReference type="InterPro" id="IPR049177">
    <property type="entry name" value="MgtC_SapB_SrpB_YhiD_N"/>
</dbReference>
<reference evidence="9" key="1">
    <citation type="submission" date="2009-07" db="EMBL/GenBank/DDBJ databases">
        <authorList>
            <consortium name="US DOE Joint Genome Institute (JGI-PGF)"/>
            <person name="Lucas S."/>
            <person name="Copeland A."/>
            <person name="Lapidus A."/>
            <person name="Glavina del Rio T."/>
            <person name="Tice H."/>
            <person name="Bruce D."/>
            <person name="Goodwin L."/>
            <person name="Pitluck S."/>
            <person name="Larimer F."/>
            <person name="Land M.L."/>
            <person name="Mouttaki H."/>
            <person name="He Z."/>
            <person name="Zhou J."/>
            <person name="Hemme C.L."/>
        </authorList>
    </citation>
    <scope>NUCLEOTIDE SEQUENCE</scope>
    <source>
        <strain evidence="9">DSM 2782</strain>
    </source>
</reference>
<reference evidence="9" key="2">
    <citation type="submission" date="2011-01" db="EMBL/GenBank/DDBJ databases">
        <title>The Non-contiguous Finished genome of Clostridium papyrosolvens.</title>
        <authorList>
            <person name="Lucas S."/>
            <person name="Copeland A."/>
            <person name="Lapidus A."/>
            <person name="Cheng J.-F."/>
            <person name="Goodwin L."/>
            <person name="Pitluck S."/>
            <person name="Misra M."/>
            <person name="Chertkov O."/>
            <person name="Detter J.C."/>
            <person name="Han C."/>
            <person name="Tapia R."/>
            <person name="Land M."/>
            <person name="Hauser L."/>
            <person name="Kyrpides N."/>
            <person name="Ivanova N."/>
            <person name="Pagani I."/>
            <person name="Mouttaki H."/>
            <person name="He Z."/>
            <person name="Zhou J."/>
            <person name="Hemme C.L."/>
            <person name="Woyke T."/>
        </authorList>
    </citation>
    <scope>NUCLEOTIDE SEQUENCE [LARGE SCALE GENOMIC DNA]</scope>
    <source>
        <strain evidence="9">DSM 2782</strain>
    </source>
</reference>
<dbReference type="InterPro" id="IPR003416">
    <property type="entry name" value="MgtC/SapB/SrpB/YhiD_fam"/>
</dbReference>
<evidence type="ECO:0000256" key="4">
    <source>
        <dbReference type="ARBA" id="ARBA00022692"/>
    </source>
</evidence>
<evidence type="ECO:0000313" key="10">
    <source>
        <dbReference type="Proteomes" id="UP000003860"/>
    </source>
</evidence>
<dbReference type="AlphaFoldDB" id="F1TDT6"/>
<evidence type="ECO:0000256" key="5">
    <source>
        <dbReference type="ARBA" id="ARBA00022989"/>
    </source>
</evidence>
<organism evidence="9 10">
    <name type="scientific">Ruminiclostridium papyrosolvens DSM 2782</name>
    <dbReference type="NCBI Taxonomy" id="588581"/>
    <lineage>
        <taxon>Bacteria</taxon>
        <taxon>Bacillati</taxon>
        <taxon>Bacillota</taxon>
        <taxon>Clostridia</taxon>
        <taxon>Eubacteriales</taxon>
        <taxon>Oscillospiraceae</taxon>
        <taxon>Ruminiclostridium</taxon>
    </lineage>
</organism>
<gene>
    <name evidence="9" type="ORF">Cpap_1965</name>
</gene>
<keyword evidence="5 7" id="KW-1133">Transmembrane helix</keyword>
<dbReference type="GO" id="GO:0005886">
    <property type="term" value="C:plasma membrane"/>
    <property type="evidence" value="ECO:0007669"/>
    <property type="project" value="UniProtKB-SubCell"/>
</dbReference>
<evidence type="ECO:0000313" key="9">
    <source>
        <dbReference type="EMBL" id="EGD47382.1"/>
    </source>
</evidence>